<dbReference type="WBParaSite" id="HCON_00167330-00001">
    <property type="protein sequence ID" value="HCON_00167330-00001"/>
    <property type="gene ID" value="HCON_00167330"/>
</dbReference>
<accession>A0A7I4Z3M7</accession>
<sequence length="152" mass="16619">MCCGWLAGWLALVGAIDLAVKSSKRESCHIPAECTCSTHRYDPPTDETDIVDLDMMLRLDNDDERRHHVVAPSSTVVVVVLAPLSWGGGLRLCHLASHPRRPPSDPHNRLFLTSKTPTNGTIARSPSGPSYSMCLAAAQTGHYYWALPSWIG</sequence>
<dbReference type="AlphaFoldDB" id="A0A7I4Z3M7"/>
<feature type="signal peptide" evidence="1">
    <location>
        <begin position="1"/>
        <end position="15"/>
    </location>
</feature>
<name>A0A7I4Z3M7_HAECO</name>
<protein>
    <submittedName>
        <fullName evidence="3">Secreted protein</fullName>
    </submittedName>
</protein>
<proteinExistence type="predicted"/>
<evidence type="ECO:0000313" key="2">
    <source>
        <dbReference type="Proteomes" id="UP000025227"/>
    </source>
</evidence>
<evidence type="ECO:0000256" key="1">
    <source>
        <dbReference type="SAM" id="SignalP"/>
    </source>
</evidence>
<evidence type="ECO:0000313" key="3">
    <source>
        <dbReference type="WBParaSite" id="HCON_00167330-00001"/>
    </source>
</evidence>
<reference evidence="3" key="1">
    <citation type="submission" date="2020-12" db="UniProtKB">
        <authorList>
            <consortium name="WormBaseParasite"/>
        </authorList>
    </citation>
    <scope>IDENTIFICATION</scope>
    <source>
        <strain evidence="3">MHco3</strain>
    </source>
</reference>
<keyword evidence="2" id="KW-1185">Reference proteome</keyword>
<keyword evidence="1" id="KW-0732">Signal</keyword>
<feature type="chain" id="PRO_5029793852" evidence="1">
    <location>
        <begin position="16"/>
        <end position="152"/>
    </location>
</feature>
<organism evidence="2 3">
    <name type="scientific">Haemonchus contortus</name>
    <name type="common">Barber pole worm</name>
    <dbReference type="NCBI Taxonomy" id="6289"/>
    <lineage>
        <taxon>Eukaryota</taxon>
        <taxon>Metazoa</taxon>
        <taxon>Ecdysozoa</taxon>
        <taxon>Nematoda</taxon>
        <taxon>Chromadorea</taxon>
        <taxon>Rhabditida</taxon>
        <taxon>Rhabditina</taxon>
        <taxon>Rhabditomorpha</taxon>
        <taxon>Strongyloidea</taxon>
        <taxon>Trichostrongylidae</taxon>
        <taxon>Haemonchus</taxon>
    </lineage>
</organism>
<dbReference type="Proteomes" id="UP000025227">
    <property type="component" value="Unplaced"/>
</dbReference>